<dbReference type="EMBL" id="JARBDR010000921">
    <property type="protein sequence ID" value="KAJ8299130.1"/>
    <property type="molecule type" value="Genomic_DNA"/>
</dbReference>
<dbReference type="InterPro" id="IPR000418">
    <property type="entry name" value="Ets_dom"/>
</dbReference>
<comment type="subcellular location">
    <subcellularLocation>
        <location evidence="3">Nucleus</location>
    </subcellularLocation>
</comment>
<dbReference type="PRINTS" id="PR00454">
    <property type="entry name" value="ETSDOMAIN"/>
</dbReference>
<dbReference type="PANTHER" id="PTHR11849">
    <property type="entry name" value="ETS"/>
    <property type="match status" value="1"/>
</dbReference>
<comment type="similarity">
    <text evidence="1 3">Belongs to the ETS family.</text>
</comment>
<evidence type="ECO:0000313" key="5">
    <source>
        <dbReference type="EMBL" id="KAJ8299130.1"/>
    </source>
</evidence>
<name>A0ABQ9E6J0_TEGGR</name>
<evidence type="ECO:0000256" key="1">
    <source>
        <dbReference type="ARBA" id="ARBA00005562"/>
    </source>
</evidence>
<dbReference type="SUPFAM" id="SSF46785">
    <property type="entry name" value="Winged helix' DNA-binding domain"/>
    <property type="match status" value="1"/>
</dbReference>
<dbReference type="Gene3D" id="1.10.10.10">
    <property type="entry name" value="Winged helix-like DNA-binding domain superfamily/Winged helix DNA-binding domain"/>
    <property type="match status" value="1"/>
</dbReference>
<evidence type="ECO:0000256" key="3">
    <source>
        <dbReference type="RuleBase" id="RU004019"/>
    </source>
</evidence>
<accession>A0ABQ9E6J0</accession>
<gene>
    <name evidence="5" type="ORF">KUTeg_023190</name>
</gene>
<protein>
    <recommendedName>
        <fullName evidence="4">ETS domain-containing protein</fullName>
    </recommendedName>
</protein>
<dbReference type="Pfam" id="PF00178">
    <property type="entry name" value="Ets"/>
    <property type="match status" value="1"/>
</dbReference>
<dbReference type="Proteomes" id="UP001217089">
    <property type="component" value="Unassembled WGS sequence"/>
</dbReference>
<evidence type="ECO:0000256" key="2">
    <source>
        <dbReference type="ARBA" id="ARBA00023125"/>
    </source>
</evidence>
<dbReference type="PROSITE" id="PS50061">
    <property type="entry name" value="ETS_DOMAIN_3"/>
    <property type="match status" value="1"/>
</dbReference>
<keyword evidence="6" id="KW-1185">Reference proteome</keyword>
<organism evidence="5 6">
    <name type="scientific">Tegillarca granosa</name>
    <name type="common">Malaysian cockle</name>
    <name type="synonym">Anadara granosa</name>
    <dbReference type="NCBI Taxonomy" id="220873"/>
    <lineage>
        <taxon>Eukaryota</taxon>
        <taxon>Metazoa</taxon>
        <taxon>Spiralia</taxon>
        <taxon>Lophotrochozoa</taxon>
        <taxon>Mollusca</taxon>
        <taxon>Bivalvia</taxon>
        <taxon>Autobranchia</taxon>
        <taxon>Pteriomorphia</taxon>
        <taxon>Arcoida</taxon>
        <taxon>Arcoidea</taxon>
        <taxon>Arcidae</taxon>
        <taxon>Tegillarca</taxon>
    </lineage>
</organism>
<dbReference type="InterPro" id="IPR046328">
    <property type="entry name" value="ETS_fam"/>
</dbReference>
<reference evidence="5 6" key="1">
    <citation type="submission" date="2022-12" db="EMBL/GenBank/DDBJ databases">
        <title>Chromosome-level genome of Tegillarca granosa.</title>
        <authorList>
            <person name="Kim J."/>
        </authorList>
    </citation>
    <scope>NUCLEOTIDE SEQUENCE [LARGE SCALE GENOMIC DNA]</scope>
    <source>
        <strain evidence="5">Teg-2019</strain>
        <tissue evidence="5">Adductor muscle</tissue>
    </source>
</reference>
<dbReference type="InterPro" id="IPR036390">
    <property type="entry name" value="WH_DNA-bd_sf"/>
</dbReference>
<comment type="caution">
    <text evidence="5">The sequence shown here is derived from an EMBL/GenBank/DDBJ whole genome shotgun (WGS) entry which is preliminary data.</text>
</comment>
<keyword evidence="3" id="KW-0539">Nucleus</keyword>
<proteinExistence type="inferred from homology"/>
<feature type="domain" description="ETS" evidence="4">
    <location>
        <begin position="150"/>
        <end position="211"/>
    </location>
</feature>
<dbReference type="PANTHER" id="PTHR11849:SF191">
    <property type="entry name" value="ECDYSONE-INDUCED PROTEIN 74EF ISOFORM B"/>
    <property type="match status" value="1"/>
</dbReference>
<evidence type="ECO:0000259" key="4">
    <source>
        <dbReference type="PROSITE" id="PS50061"/>
    </source>
</evidence>
<evidence type="ECO:0000313" key="6">
    <source>
        <dbReference type="Proteomes" id="UP001217089"/>
    </source>
</evidence>
<dbReference type="SMART" id="SM00413">
    <property type="entry name" value="ETS"/>
    <property type="match status" value="1"/>
</dbReference>
<dbReference type="InterPro" id="IPR036388">
    <property type="entry name" value="WH-like_DNA-bd_sf"/>
</dbReference>
<sequence length="230" mass="26384">MDIDFGVFNAKLQDQQAFACTLDNLKKLGQKSTMMSLNLVTVVLLRRKLMITILAVHGSREGTHHGRDYSTDVNPYRSDNGVVIVELNGVQYDIDTCDKLEDQLLEPYLYKPQTGTTCPMYSTLPKTIDVATYKHCSTLTNPSTKFNRKTKLKRSLSTKQKRQFNPTLIKWTNRDHGEFKLIQTSEIARMWGEQKNNPGMTYEKLSRAMRYACFPAFLSLHLFAIVKFCP</sequence>
<keyword evidence="2 3" id="KW-0238">DNA-binding</keyword>